<comment type="subcellular location">
    <subcellularLocation>
        <location evidence="1">Cell membrane</location>
        <topology evidence="1">Multi-pass membrane protein</topology>
    </subcellularLocation>
</comment>
<feature type="transmembrane region" description="Helical" evidence="7">
    <location>
        <begin position="417"/>
        <end position="437"/>
    </location>
</feature>
<feature type="transmembrane region" description="Helical" evidence="7">
    <location>
        <begin position="94"/>
        <end position="113"/>
    </location>
</feature>
<dbReference type="InterPro" id="IPR011701">
    <property type="entry name" value="MFS"/>
</dbReference>
<keyword evidence="10" id="KW-1185">Reference proteome</keyword>
<evidence type="ECO:0000256" key="7">
    <source>
        <dbReference type="SAM" id="Phobius"/>
    </source>
</evidence>
<feature type="transmembrane region" description="Helical" evidence="7">
    <location>
        <begin position="222"/>
        <end position="242"/>
    </location>
</feature>
<dbReference type="Proteomes" id="UP000627573">
    <property type="component" value="Unassembled WGS sequence"/>
</dbReference>
<keyword evidence="4 7" id="KW-0812">Transmembrane</keyword>
<dbReference type="Pfam" id="PF07690">
    <property type="entry name" value="MFS_1"/>
    <property type="match status" value="1"/>
</dbReference>
<name>A0A8I0ZQ97_RHOER</name>
<dbReference type="PANTHER" id="PTHR42718:SF46">
    <property type="entry name" value="BLR6921 PROTEIN"/>
    <property type="match status" value="1"/>
</dbReference>
<feature type="transmembrane region" description="Helical" evidence="7">
    <location>
        <begin position="155"/>
        <end position="178"/>
    </location>
</feature>
<protein>
    <submittedName>
        <fullName evidence="9">MFS transporter</fullName>
    </submittedName>
</protein>
<feature type="transmembrane region" description="Helical" evidence="7">
    <location>
        <begin position="351"/>
        <end position="370"/>
    </location>
</feature>
<evidence type="ECO:0000256" key="4">
    <source>
        <dbReference type="ARBA" id="ARBA00022692"/>
    </source>
</evidence>
<dbReference type="InterPro" id="IPR020846">
    <property type="entry name" value="MFS_dom"/>
</dbReference>
<keyword evidence="3" id="KW-1003">Cell membrane</keyword>
<evidence type="ECO:0000313" key="9">
    <source>
        <dbReference type="EMBL" id="MBH5143779.1"/>
    </source>
</evidence>
<dbReference type="GO" id="GO:0022857">
    <property type="term" value="F:transmembrane transporter activity"/>
    <property type="evidence" value="ECO:0007669"/>
    <property type="project" value="InterPro"/>
</dbReference>
<sequence>MQRRRSTAGLNVTASVSSGAHLGAIPVRVRFAAASGTVLQPLNSSMIAVAIVGIAAQFGSSAGVSWIISAMYITTAVCAPMAGRLGVLLGARRVFVAGLVLVALGSLAGMFAPSVPMLIASYVVLAMGISVHMPNAMTMVRAYAERYRRQSRTALTTLVMCGQSVAALGPTLGGLLVGTFGWQSILWVNLPVVVLSAIAVLRADLGGVQSGRLTARNALHALDVPGIALFLVAITSTMLWLVSMRAQPTWWLLPVAVVFLSLFVWWERRATGPFIDVRALVRNRALSATLARTLVTYSCFYLIFFGIPQWLQYSRGMTAIEAGLTMLPVAGMSVFATVLGARTYRRYGPRVTLLIGTFALCVGGVLIALVESSTAPLVVLALVALVLGIPNGFNNIGNQSLVNSVTTVEEVGTAIGMYRTAAFIGANLAVVTLQMTAGNVVDDAGLHRTGWFIAGVSALLLVGIGFSRHMGNAIRSEVIGP</sequence>
<evidence type="ECO:0000256" key="2">
    <source>
        <dbReference type="ARBA" id="ARBA00022448"/>
    </source>
</evidence>
<dbReference type="Gene3D" id="1.20.1720.10">
    <property type="entry name" value="Multidrug resistance protein D"/>
    <property type="match status" value="1"/>
</dbReference>
<dbReference type="EMBL" id="JAECSB010000044">
    <property type="protein sequence ID" value="MBH5143779.1"/>
    <property type="molecule type" value="Genomic_DNA"/>
</dbReference>
<dbReference type="InterPro" id="IPR036259">
    <property type="entry name" value="MFS_trans_sf"/>
</dbReference>
<keyword evidence="5 7" id="KW-1133">Transmembrane helix</keyword>
<feature type="transmembrane region" description="Helical" evidence="7">
    <location>
        <begin position="286"/>
        <end position="307"/>
    </location>
</feature>
<feature type="transmembrane region" description="Helical" evidence="7">
    <location>
        <begin position="449"/>
        <end position="466"/>
    </location>
</feature>
<evidence type="ECO:0000313" key="10">
    <source>
        <dbReference type="Proteomes" id="UP000627573"/>
    </source>
</evidence>
<dbReference type="Gene3D" id="1.20.1250.20">
    <property type="entry name" value="MFS general substrate transporter like domains"/>
    <property type="match status" value="1"/>
</dbReference>
<evidence type="ECO:0000256" key="1">
    <source>
        <dbReference type="ARBA" id="ARBA00004651"/>
    </source>
</evidence>
<evidence type="ECO:0000256" key="3">
    <source>
        <dbReference type="ARBA" id="ARBA00022475"/>
    </source>
</evidence>
<accession>A0A8I0ZQ97</accession>
<feature type="transmembrane region" description="Helical" evidence="7">
    <location>
        <begin position="376"/>
        <end position="396"/>
    </location>
</feature>
<comment type="caution">
    <text evidence="9">The sequence shown here is derived from an EMBL/GenBank/DDBJ whole genome shotgun (WGS) entry which is preliminary data.</text>
</comment>
<keyword evidence="2" id="KW-0813">Transport</keyword>
<proteinExistence type="predicted"/>
<feature type="transmembrane region" description="Helical" evidence="7">
    <location>
        <begin position="184"/>
        <end position="201"/>
    </location>
</feature>
<dbReference type="PROSITE" id="PS50850">
    <property type="entry name" value="MFS"/>
    <property type="match status" value="1"/>
</dbReference>
<evidence type="ECO:0000256" key="6">
    <source>
        <dbReference type="ARBA" id="ARBA00023136"/>
    </source>
</evidence>
<keyword evidence="6 7" id="KW-0472">Membrane</keyword>
<dbReference type="PANTHER" id="PTHR42718">
    <property type="entry name" value="MAJOR FACILITATOR SUPERFAMILY MULTIDRUG TRANSPORTER MFSC"/>
    <property type="match status" value="1"/>
</dbReference>
<feature type="transmembrane region" description="Helical" evidence="7">
    <location>
        <begin position="248"/>
        <end position="266"/>
    </location>
</feature>
<feature type="transmembrane region" description="Helical" evidence="7">
    <location>
        <begin position="319"/>
        <end position="339"/>
    </location>
</feature>
<dbReference type="SUPFAM" id="SSF103473">
    <property type="entry name" value="MFS general substrate transporter"/>
    <property type="match status" value="1"/>
</dbReference>
<organism evidence="9 10">
    <name type="scientific">Rhodococcus erythropolis</name>
    <name type="common">Arthrobacter picolinophilus</name>
    <dbReference type="NCBI Taxonomy" id="1833"/>
    <lineage>
        <taxon>Bacteria</taxon>
        <taxon>Bacillati</taxon>
        <taxon>Actinomycetota</taxon>
        <taxon>Actinomycetes</taxon>
        <taxon>Mycobacteriales</taxon>
        <taxon>Nocardiaceae</taxon>
        <taxon>Rhodococcus</taxon>
        <taxon>Rhodococcus erythropolis group</taxon>
    </lineage>
</organism>
<reference evidence="9 10" key="1">
    <citation type="submission" date="2020-12" db="EMBL/GenBank/DDBJ databases">
        <title>Draft genome sequence of furan degrading bacterial strain FUR100.</title>
        <authorList>
            <person name="Woiski C."/>
        </authorList>
    </citation>
    <scope>NUCLEOTIDE SEQUENCE [LARGE SCALE GENOMIC DNA]</scope>
    <source>
        <strain evidence="9 10">FUR100</strain>
    </source>
</reference>
<evidence type="ECO:0000259" key="8">
    <source>
        <dbReference type="PROSITE" id="PS50850"/>
    </source>
</evidence>
<dbReference type="AlphaFoldDB" id="A0A8I0ZQ97"/>
<dbReference type="GO" id="GO:0005886">
    <property type="term" value="C:plasma membrane"/>
    <property type="evidence" value="ECO:0007669"/>
    <property type="project" value="UniProtKB-SubCell"/>
</dbReference>
<feature type="transmembrane region" description="Helical" evidence="7">
    <location>
        <begin position="38"/>
        <end position="58"/>
    </location>
</feature>
<evidence type="ECO:0000256" key="5">
    <source>
        <dbReference type="ARBA" id="ARBA00022989"/>
    </source>
</evidence>
<gene>
    <name evidence="9" type="ORF">I3517_14290</name>
</gene>
<feature type="domain" description="Major facilitator superfamily (MFS) profile" evidence="8">
    <location>
        <begin position="29"/>
        <end position="475"/>
    </location>
</feature>
<feature type="transmembrane region" description="Helical" evidence="7">
    <location>
        <begin position="119"/>
        <end position="143"/>
    </location>
</feature>